<keyword evidence="3" id="KW-0732">Signal</keyword>
<evidence type="ECO:0000256" key="1">
    <source>
        <dbReference type="SAM" id="MobiDB-lite"/>
    </source>
</evidence>
<keyword evidence="2" id="KW-0812">Transmembrane</keyword>
<feature type="transmembrane region" description="Helical" evidence="2">
    <location>
        <begin position="633"/>
        <end position="651"/>
    </location>
</feature>
<organism evidence="4 5">
    <name type="scientific">Alteromonas stellipolaris</name>
    <dbReference type="NCBI Taxonomy" id="233316"/>
    <lineage>
        <taxon>Bacteria</taxon>
        <taxon>Pseudomonadati</taxon>
        <taxon>Pseudomonadota</taxon>
        <taxon>Gammaproteobacteria</taxon>
        <taxon>Alteromonadales</taxon>
        <taxon>Alteromonadaceae</taxon>
        <taxon>Alteromonas/Salinimonas group</taxon>
        <taxon>Alteromonas</taxon>
    </lineage>
</organism>
<dbReference type="NCBIfam" id="TIGR04346">
    <property type="entry name" value="DotA_TraY"/>
    <property type="match status" value="1"/>
</dbReference>
<evidence type="ECO:0000256" key="2">
    <source>
        <dbReference type="SAM" id="Phobius"/>
    </source>
</evidence>
<evidence type="ECO:0000256" key="3">
    <source>
        <dbReference type="SAM" id="SignalP"/>
    </source>
</evidence>
<feature type="region of interest" description="Disordered" evidence="1">
    <location>
        <begin position="683"/>
        <end position="715"/>
    </location>
</feature>
<name>A0ABM5YPU4_9ALTE</name>
<feature type="signal peptide" evidence="3">
    <location>
        <begin position="1"/>
        <end position="23"/>
    </location>
</feature>
<feature type="transmembrane region" description="Helical" evidence="2">
    <location>
        <begin position="595"/>
        <end position="621"/>
    </location>
</feature>
<sequence length="727" mass="79081">MKMTRCGFFFAIVGLLIAPACYADIAISVSNSEDFSVQFYRIIFGEVASTMLGEEVAITSPDSVLAQMMLVWNETLNFLCIVMVIFNGIGWWINSNSESRKNQYDSFGLPIRFLIAMIGSVPLGHGYCAVQMVQFKALAAGIEQANTLANIVYDSMNAGGDITGAAAYLETDKVVNELFMSHICMQLLNSYEGEQLIDRNSYSRIAEDSDVNNGAFFSEYVMEIGEDSWWGDYDEKECGAYKFSRVEGDAYVTDGDAEAVLVDGLFDATLQMDIKLGDIAEDFINNTWGTNKLTDSDAISTYLESSETDINAVKTSYKTDVYAALSDYTTNRQAYVDENQEAVPSLSSNFTASQVGWIGLGATYILQSLQSQAHVKFLKANSFQQTQTINPDVYTIEDIQDAMQKAGSVIGQYTPTGGGDTEVVDDLQSESWTLIGTAAISFVEGDGDILMNAADYGHTMIAIGEVILAFTILPESLKETLEDEAKEETTLPTSDIKRFLLHTGANILELGLGALVTIAYALILAGIYYAFYLPSIPLFHWIGGALGAIIAGVINVVLSPLHMIAHAFVDGHGIIGQHARQGYALMFSSFLRFPILVIGFVVVYPLILGAGKLLILLYSVYVNSLLDGYTTGIVSFIAVLALLGGLMATVIERCCTVMNELQDSAIRMIGQGTEAIGADAISRGSSDRFSTDSQSITSAGMEPSKQQHQQNIRSDAIEARNDLDNKL</sequence>
<dbReference type="InterPro" id="IPR027628">
    <property type="entry name" value="DotA_TraY"/>
</dbReference>
<dbReference type="Proteomes" id="UP000056750">
    <property type="component" value="Plasmid pASTE61-200"/>
</dbReference>
<evidence type="ECO:0008006" key="6">
    <source>
        <dbReference type="Google" id="ProtNLM"/>
    </source>
</evidence>
<keyword evidence="5" id="KW-1185">Reference proteome</keyword>
<keyword evidence="4" id="KW-0614">Plasmid</keyword>
<gene>
    <name evidence="4" type="ORF">AVL57_00330</name>
</gene>
<evidence type="ECO:0000313" key="5">
    <source>
        <dbReference type="Proteomes" id="UP000056750"/>
    </source>
</evidence>
<keyword evidence="2" id="KW-0472">Membrane</keyword>
<geneLocation type="plasmid" evidence="4 5">
    <name>pASTE61-200</name>
</geneLocation>
<accession>A0ABM5YPU4</accession>
<keyword evidence="2" id="KW-1133">Transmembrane helix</keyword>
<protein>
    <recommendedName>
        <fullName evidence="6">DotA/TraY family protein</fullName>
    </recommendedName>
</protein>
<feature type="chain" id="PRO_5045197086" description="DotA/TraY family protein" evidence="3">
    <location>
        <begin position="24"/>
        <end position="727"/>
    </location>
</feature>
<dbReference type="EMBL" id="CP013927">
    <property type="protein sequence ID" value="AMJ76627.1"/>
    <property type="molecule type" value="Genomic_DNA"/>
</dbReference>
<feature type="transmembrane region" description="Helical" evidence="2">
    <location>
        <begin position="538"/>
        <end position="558"/>
    </location>
</feature>
<proteinExistence type="predicted"/>
<feature type="transmembrane region" description="Helical" evidence="2">
    <location>
        <begin position="507"/>
        <end position="532"/>
    </location>
</feature>
<feature type="transmembrane region" description="Helical" evidence="2">
    <location>
        <begin position="75"/>
        <end position="93"/>
    </location>
</feature>
<dbReference type="RefSeq" id="WP_061093668.1">
    <property type="nucleotide sequence ID" value="NZ_CP013927.1"/>
</dbReference>
<reference evidence="4 5" key="1">
    <citation type="submission" date="2015-12" db="EMBL/GenBank/DDBJ databases">
        <title>Intraspecies pangenome expansion in the marine bacterium Alteromonas.</title>
        <authorList>
            <person name="Lopez-Perez M."/>
            <person name="Rodriguez-Valera F."/>
        </authorList>
    </citation>
    <scope>NUCLEOTIDE SEQUENCE [LARGE SCALE GENOMIC DNA]</scope>
    <source>
        <strain evidence="4 5">LMG 21861</strain>
        <plasmid evidence="4 5">pASTE61-200</plasmid>
    </source>
</reference>
<feature type="compositionally biased region" description="Polar residues" evidence="1">
    <location>
        <begin position="691"/>
        <end position="713"/>
    </location>
</feature>
<evidence type="ECO:0000313" key="4">
    <source>
        <dbReference type="EMBL" id="AMJ76627.1"/>
    </source>
</evidence>